<accession>A0AA40AKB6</accession>
<dbReference type="RefSeq" id="XP_060296224.1">
    <property type="nucleotide sequence ID" value="XM_060434224.1"/>
</dbReference>
<proteinExistence type="predicted"/>
<comment type="caution">
    <text evidence="2">The sequence shown here is derived from an EMBL/GenBank/DDBJ whole genome shotgun (WGS) entry which is preliminary data.</text>
</comment>
<dbReference type="AlphaFoldDB" id="A0AA40AKB6"/>
<protein>
    <submittedName>
        <fullName evidence="2">Uncharacterized protein</fullName>
    </submittedName>
</protein>
<dbReference type="GeneID" id="85317494"/>
<dbReference type="Proteomes" id="UP001172101">
    <property type="component" value="Unassembled WGS sequence"/>
</dbReference>
<organism evidence="2 3">
    <name type="scientific">Lasiosphaeria miniovina</name>
    <dbReference type="NCBI Taxonomy" id="1954250"/>
    <lineage>
        <taxon>Eukaryota</taxon>
        <taxon>Fungi</taxon>
        <taxon>Dikarya</taxon>
        <taxon>Ascomycota</taxon>
        <taxon>Pezizomycotina</taxon>
        <taxon>Sordariomycetes</taxon>
        <taxon>Sordariomycetidae</taxon>
        <taxon>Sordariales</taxon>
        <taxon>Lasiosphaeriaceae</taxon>
        <taxon>Lasiosphaeria</taxon>
    </lineage>
</organism>
<evidence type="ECO:0000256" key="1">
    <source>
        <dbReference type="SAM" id="MobiDB-lite"/>
    </source>
</evidence>
<evidence type="ECO:0000313" key="2">
    <source>
        <dbReference type="EMBL" id="KAK0717431.1"/>
    </source>
</evidence>
<name>A0AA40AKB6_9PEZI</name>
<feature type="region of interest" description="Disordered" evidence="1">
    <location>
        <begin position="1"/>
        <end position="33"/>
    </location>
</feature>
<reference evidence="2" key="1">
    <citation type="submission" date="2023-06" db="EMBL/GenBank/DDBJ databases">
        <title>Genome-scale phylogeny and comparative genomics of the fungal order Sordariales.</title>
        <authorList>
            <consortium name="Lawrence Berkeley National Laboratory"/>
            <person name="Hensen N."/>
            <person name="Bonometti L."/>
            <person name="Westerberg I."/>
            <person name="Brannstrom I.O."/>
            <person name="Guillou S."/>
            <person name="Cros-Aarteil S."/>
            <person name="Calhoun S."/>
            <person name="Haridas S."/>
            <person name="Kuo A."/>
            <person name="Mondo S."/>
            <person name="Pangilinan J."/>
            <person name="Riley R."/>
            <person name="LaButti K."/>
            <person name="Andreopoulos B."/>
            <person name="Lipzen A."/>
            <person name="Chen C."/>
            <person name="Yanf M."/>
            <person name="Daum C."/>
            <person name="Ng V."/>
            <person name="Clum A."/>
            <person name="Steindorff A."/>
            <person name="Ohm R."/>
            <person name="Martin F."/>
            <person name="Silar P."/>
            <person name="Natvig D."/>
            <person name="Lalanne C."/>
            <person name="Gautier V."/>
            <person name="Ament-velasquez S.L."/>
            <person name="Kruys A."/>
            <person name="Hutchinson M.I."/>
            <person name="Powell A.J."/>
            <person name="Barry K."/>
            <person name="Miller A.N."/>
            <person name="Grigoriev I.V."/>
            <person name="Debuchy R."/>
            <person name="Gladieux P."/>
            <person name="Thoren M.H."/>
            <person name="Johannesson H."/>
        </authorList>
    </citation>
    <scope>NUCLEOTIDE SEQUENCE</scope>
    <source>
        <strain evidence="2">SMH2392-1A</strain>
    </source>
</reference>
<keyword evidence="3" id="KW-1185">Reference proteome</keyword>
<gene>
    <name evidence="2" type="ORF">B0T26DRAFT_296726</name>
</gene>
<evidence type="ECO:0000313" key="3">
    <source>
        <dbReference type="Proteomes" id="UP001172101"/>
    </source>
</evidence>
<dbReference type="EMBL" id="JAUIRO010000004">
    <property type="protein sequence ID" value="KAK0717431.1"/>
    <property type="molecule type" value="Genomic_DNA"/>
</dbReference>
<sequence>MAPRESSTRIASEQSPKAAWKASQSPHLRSTACPDSACRSSIPDGRASDSAGPAIRLWVCCAARRRPRECRGGGAAGPVLALQARHRRWRCAVGTGAWTFCNCGGKQGQRLLCIEFLAPRSACCLLSRIASLLSLYTRDFVFLCRHFEVWWTRFERFQTPPPLKIGPYPSRHANIGRAYPCIFVQASAAGSEPGNGSCRLRWAYSCAGVL</sequence>